<keyword evidence="1" id="KW-1133">Transmembrane helix</keyword>
<sequence length="103" mass="11596">MYRCDPAVPLAVLMCLPVLLFLLFQHTEDKYLHSALHECSWRQRDVGLHPVLKWQRGCTMPAMCEGVACSWGHSSLLVVFAVPVVCVARCVMTRDGRCHDGLL</sequence>
<dbReference type="AlphaFoldDB" id="V5B8X0"/>
<gene>
    <name evidence="2" type="ORF">TCDM_11629</name>
</gene>
<reference evidence="2 3" key="1">
    <citation type="journal article" date="2014" name="Genome Announc.">
        <title>Trypanosoma cruzi Clone Dm28c Draft Genome Sequence.</title>
        <authorList>
            <person name="Grisard E.C."/>
            <person name="Teixeira S.M."/>
            <person name="de Almeida L.G."/>
            <person name="Stoco P.H."/>
            <person name="Gerber A.L."/>
            <person name="Talavera-Lopez C."/>
            <person name="Lima O.C."/>
            <person name="Andersson B."/>
            <person name="de Vasconcelos A.T."/>
        </authorList>
    </citation>
    <scope>NUCLEOTIDE SEQUENCE [LARGE SCALE GENOMIC DNA]</scope>
    <source>
        <strain evidence="2 3">Dm28c</strain>
    </source>
</reference>
<evidence type="ECO:0000313" key="2">
    <source>
        <dbReference type="EMBL" id="ESS60823.1"/>
    </source>
</evidence>
<feature type="transmembrane region" description="Helical" evidence="1">
    <location>
        <begin position="6"/>
        <end position="24"/>
    </location>
</feature>
<keyword evidence="1" id="KW-0812">Transmembrane</keyword>
<evidence type="ECO:0000256" key="1">
    <source>
        <dbReference type="SAM" id="Phobius"/>
    </source>
</evidence>
<proteinExistence type="predicted"/>
<dbReference type="Proteomes" id="UP000017861">
    <property type="component" value="Unassembled WGS sequence"/>
</dbReference>
<evidence type="ECO:0000313" key="3">
    <source>
        <dbReference type="Proteomes" id="UP000017861"/>
    </source>
</evidence>
<dbReference type="EMBL" id="AYLP01000389">
    <property type="protein sequence ID" value="ESS60823.1"/>
    <property type="molecule type" value="Genomic_DNA"/>
</dbReference>
<comment type="caution">
    <text evidence="2">The sequence shown here is derived from an EMBL/GenBank/DDBJ whole genome shotgun (WGS) entry which is preliminary data.</text>
</comment>
<keyword evidence="1" id="KW-0472">Membrane</keyword>
<dbReference type="VEuPathDB" id="TriTrypDB:TCDM_11629"/>
<organism evidence="2 3">
    <name type="scientific">Trypanosoma cruzi Dm28c</name>
    <dbReference type="NCBI Taxonomy" id="1416333"/>
    <lineage>
        <taxon>Eukaryota</taxon>
        <taxon>Discoba</taxon>
        <taxon>Euglenozoa</taxon>
        <taxon>Kinetoplastea</taxon>
        <taxon>Metakinetoplastina</taxon>
        <taxon>Trypanosomatida</taxon>
        <taxon>Trypanosomatidae</taxon>
        <taxon>Trypanosoma</taxon>
        <taxon>Schizotrypanum</taxon>
    </lineage>
</organism>
<name>V5B8X0_TRYCR</name>
<protein>
    <submittedName>
        <fullName evidence="2">Uncharacterized protein</fullName>
    </submittedName>
</protein>
<accession>V5B8X0</accession>